<dbReference type="Proteomes" id="UP001596045">
    <property type="component" value="Unassembled WGS sequence"/>
</dbReference>
<evidence type="ECO:0008006" key="4">
    <source>
        <dbReference type="Google" id="ProtNLM"/>
    </source>
</evidence>
<feature type="transmembrane region" description="Helical" evidence="1">
    <location>
        <begin position="20"/>
        <end position="41"/>
    </location>
</feature>
<reference evidence="3" key="1">
    <citation type="journal article" date="2019" name="Int. J. Syst. Evol. Microbiol.">
        <title>The Global Catalogue of Microorganisms (GCM) 10K type strain sequencing project: providing services to taxonomists for standard genome sequencing and annotation.</title>
        <authorList>
            <consortium name="The Broad Institute Genomics Platform"/>
            <consortium name="The Broad Institute Genome Sequencing Center for Infectious Disease"/>
            <person name="Wu L."/>
            <person name="Ma J."/>
        </authorList>
    </citation>
    <scope>NUCLEOTIDE SEQUENCE [LARGE SCALE GENOMIC DNA]</scope>
    <source>
        <strain evidence="3">JCM 17066</strain>
    </source>
</reference>
<proteinExistence type="predicted"/>
<keyword evidence="1" id="KW-0812">Transmembrane</keyword>
<evidence type="ECO:0000313" key="2">
    <source>
        <dbReference type="EMBL" id="MFC5475468.1"/>
    </source>
</evidence>
<protein>
    <recommendedName>
        <fullName evidence="4">Pilus assembly protein</fullName>
    </recommendedName>
</protein>
<evidence type="ECO:0000256" key="1">
    <source>
        <dbReference type="SAM" id="Phobius"/>
    </source>
</evidence>
<sequence>MKDGRRIAGPGRFHSQGQALTEFLVLSAALLPLFLLFPMIAKYQDIAHSTQMASRYVAFDATTRTDAAGNSTLAAQLATDVGRRFFSNSDAAIKTNDAAGDFKANQNLFWRDPQDAPLIKHFNSDINVSFGVDRTTDPGGGYSAASDGNPFLLKHQLSLKDRGIFTGNVAVTLANLPGDLKFYKPFDTLNLTMQRGTSLLLDGWAGRNPANVQDKLDNIVIFPGKALAPLSVIVDPVVAVIELPGGLKGPKLGQLEFWQDVVPPDRLRAPR</sequence>
<accession>A0ABW0MB78</accession>
<name>A0ABW0MB78_9BURK</name>
<dbReference type="RefSeq" id="WP_378998791.1">
    <property type="nucleotide sequence ID" value="NZ_JBHSMT010000027.1"/>
</dbReference>
<gene>
    <name evidence="2" type="ORF">ACFPM8_16020</name>
</gene>
<dbReference type="EMBL" id="JBHSMT010000027">
    <property type="protein sequence ID" value="MFC5475468.1"/>
    <property type="molecule type" value="Genomic_DNA"/>
</dbReference>
<keyword evidence="3" id="KW-1185">Reference proteome</keyword>
<evidence type="ECO:0000313" key="3">
    <source>
        <dbReference type="Proteomes" id="UP001596045"/>
    </source>
</evidence>
<comment type="caution">
    <text evidence="2">The sequence shown here is derived from an EMBL/GenBank/DDBJ whole genome shotgun (WGS) entry which is preliminary data.</text>
</comment>
<keyword evidence="1" id="KW-0472">Membrane</keyword>
<keyword evidence="1" id="KW-1133">Transmembrane helix</keyword>
<organism evidence="2 3">
    <name type="scientific">Paraherbaspirillum soli</name>
    <dbReference type="NCBI Taxonomy" id="631222"/>
    <lineage>
        <taxon>Bacteria</taxon>
        <taxon>Pseudomonadati</taxon>
        <taxon>Pseudomonadota</taxon>
        <taxon>Betaproteobacteria</taxon>
        <taxon>Burkholderiales</taxon>
        <taxon>Oxalobacteraceae</taxon>
        <taxon>Paraherbaspirillum</taxon>
    </lineage>
</organism>